<evidence type="ECO:0000259" key="11">
    <source>
        <dbReference type="PROSITE" id="PS50016"/>
    </source>
</evidence>
<evidence type="ECO:0000256" key="7">
    <source>
        <dbReference type="ARBA" id="ARBA00023163"/>
    </source>
</evidence>
<dbReference type="RefSeq" id="XP_004336004.1">
    <property type="nucleotide sequence ID" value="XM_004335956.1"/>
</dbReference>
<feature type="compositionally biased region" description="Basic and acidic residues" evidence="10">
    <location>
        <begin position="462"/>
        <end position="483"/>
    </location>
</feature>
<feature type="compositionally biased region" description="Basic and acidic residues" evidence="10">
    <location>
        <begin position="490"/>
        <end position="506"/>
    </location>
</feature>
<keyword evidence="7" id="KW-0804">Transcription</keyword>
<dbReference type="InterPro" id="IPR013083">
    <property type="entry name" value="Znf_RING/FYVE/PHD"/>
</dbReference>
<evidence type="ECO:0000256" key="10">
    <source>
        <dbReference type="SAM" id="MobiDB-lite"/>
    </source>
</evidence>
<evidence type="ECO:0000259" key="12">
    <source>
        <dbReference type="PROSITE" id="PS50089"/>
    </source>
</evidence>
<proteinExistence type="predicted"/>
<name>L8GPD3_ACACF</name>
<keyword evidence="6" id="KW-0805">Transcription regulation</keyword>
<evidence type="ECO:0000256" key="5">
    <source>
        <dbReference type="ARBA" id="ARBA00022833"/>
    </source>
</evidence>
<dbReference type="AlphaFoldDB" id="L8GPD3"/>
<dbReference type="InterPro" id="IPR001841">
    <property type="entry name" value="Znf_RING"/>
</dbReference>
<evidence type="ECO:0000256" key="2">
    <source>
        <dbReference type="ARBA" id="ARBA00022723"/>
    </source>
</evidence>
<dbReference type="InterPro" id="IPR019787">
    <property type="entry name" value="Znf_PHD-finger"/>
</dbReference>
<dbReference type="OrthoDB" id="20103at2759"/>
<sequence>MDGDGTANGREMANGGTPTLTNNGIGENANGGENETNKVDEDQAEEEEEEQVKHVRELVRRKRRRARARLSGPAWEAGVKGAADWNANVLRDRYLRGPWYWDPNSRSPQLFREWNLAGTPAMLQLDALAKYLLPLTPEQQSALLAAYTAAAAAGPTTPLSANPTTLPLPIQPTSSALSSDASSGRKQRGKRARPKGPHCRMCLKEESAEGALIRCTECKDQYHPDCLELKKENIPKMMSFGWRCMHCKKCETCKDTGDEEKARAARAFHDMGFHTFCLSPPLKRPPIGGWFCRECVECKSCGGKTAGKAKSCRWHRGYTMCEMCYKRYKHNKYCPVCTLVYQDRDARNPALLRSCVSCRHCVHAGCDGNFAGVTSPYQCPPCRKKGAKLPTRTESEDEEDEEEEEEESRNKSRNKSKKKKGHKKKGKKEEEEDEDDEEDEDEEEEDRKNKSGGRQWMARGRGRAEEGRKRSGKSRQDEGREGARGPGQESHNERRGTTEIDRSLLD</sequence>
<dbReference type="InterPro" id="IPR001965">
    <property type="entry name" value="Znf_PHD"/>
</dbReference>
<feature type="region of interest" description="Disordered" evidence="10">
    <location>
        <begin position="384"/>
        <end position="506"/>
    </location>
</feature>
<protein>
    <submittedName>
        <fullName evidence="13">PHDfinger domain containing protein</fullName>
    </submittedName>
</protein>
<dbReference type="PANTHER" id="PTHR45888:SF4">
    <property type="entry name" value="PHD FINGER PROTEIN 10"/>
    <property type="match status" value="1"/>
</dbReference>
<dbReference type="Pfam" id="PF00628">
    <property type="entry name" value="PHD"/>
    <property type="match status" value="1"/>
</dbReference>
<evidence type="ECO:0000256" key="8">
    <source>
        <dbReference type="ARBA" id="ARBA00023242"/>
    </source>
</evidence>
<keyword evidence="5" id="KW-0862">Zinc</keyword>
<keyword evidence="14" id="KW-1185">Reference proteome</keyword>
<dbReference type="GeneID" id="14914633"/>
<dbReference type="InterPro" id="IPR019786">
    <property type="entry name" value="Zinc_finger_PHD-type_CS"/>
</dbReference>
<dbReference type="VEuPathDB" id="AmoebaDB:ACA1_365820"/>
<feature type="domain" description="PHD-type" evidence="11">
    <location>
        <begin position="196"/>
        <end position="250"/>
    </location>
</feature>
<evidence type="ECO:0000256" key="4">
    <source>
        <dbReference type="ARBA" id="ARBA00022771"/>
    </source>
</evidence>
<feature type="region of interest" description="Disordered" evidence="10">
    <location>
        <begin position="158"/>
        <end position="195"/>
    </location>
</feature>
<reference evidence="13 14" key="1">
    <citation type="journal article" date="2013" name="Genome Biol.">
        <title>Genome of Acanthamoeba castellanii highlights extensive lateral gene transfer and early evolution of tyrosine kinase signaling.</title>
        <authorList>
            <person name="Clarke M."/>
            <person name="Lohan A.J."/>
            <person name="Liu B."/>
            <person name="Lagkouvardos I."/>
            <person name="Roy S."/>
            <person name="Zafar N."/>
            <person name="Bertelli C."/>
            <person name="Schilde C."/>
            <person name="Kianianmomeni A."/>
            <person name="Burglin T.R."/>
            <person name="Frech C."/>
            <person name="Turcotte B."/>
            <person name="Kopec K.O."/>
            <person name="Synnott J.M."/>
            <person name="Choo C."/>
            <person name="Paponov I."/>
            <person name="Finkler A."/>
            <person name="Soon Heng Tan C."/>
            <person name="Hutchins A.P."/>
            <person name="Weinmeier T."/>
            <person name="Rattei T."/>
            <person name="Chu J.S."/>
            <person name="Gimenez G."/>
            <person name="Irimia M."/>
            <person name="Rigden D.J."/>
            <person name="Fitzpatrick D.A."/>
            <person name="Lorenzo-Morales J."/>
            <person name="Bateman A."/>
            <person name="Chiu C.H."/>
            <person name="Tang P."/>
            <person name="Hegemann P."/>
            <person name="Fromm H."/>
            <person name="Raoult D."/>
            <person name="Greub G."/>
            <person name="Miranda-Saavedra D."/>
            <person name="Chen N."/>
            <person name="Nash P."/>
            <person name="Ginger M.L."/>
            <person name="Horn M."/>
            <person name="Schaap P."/>
            <person name="Caler L."/>
            <person name="Loftus B."/>
        </authorList>
    </citation>
    <scope>NUCLEOTIDE SEQUENCE [LARGE SCALE GENOMIC DNA]</scope>
    <source>
        <strain evidence="13 14">Neff</strain>
    </source>
</reference>
<dbReference type="InterPro" id="IPR011011">
    <property type="entry name" value="Znf_FYVE_PHD"/>
</dbReference>
<dbReference type="PANTHER" id="PTHR45888">
    <property type="entry name" value="HL01030P-RELATED"/>
    <property type="match status" value="1"/>
</dbReference>
<dbReference type="GO" id="GO:0005634">
    <property type="term" value="C:nucleus"/>
    <property type="evidence" value="ECO:0007669"/>
    <property type="project" value="UniProtKB-SubCell"/>
</dbReference>
<keyword evidence="4 9" id="KW-0863">Zinc-finger</keyword>
<feature type="region of interest" description="Disordered" evidence="10">
    <location>
        <begin position="1"/>
        <end position="53"/>
    </location>
</feature>
<dbReference type="Proteomes" id="UP000011083">
    <property type="component" value="Unassembled WGS sequence"/>
</dbReference>
<feature type="compositionally biased region" description="Acidic residues" evidence="10">
    <location>
        <begin position="430"/>
        <end position="445"/>
    </location>
</feature>
<gene>
    <name evidence="13" type="ORF">ACA1_365820</name>
</gene>
<dbReference type="PROSITE" id="PS50016">
    <property type="entry name" value="ZF_PHD_2"/>
    <property type="match status" value="1"/>
</dbReference>
<feature type="compositionally biased region" description="Acidic residues" evidence="10">
    <location>
        <begin position="395"/>
        <end position="407"/>
    </location>
</feature>
<dbReference type="STRING" id="1257118.L8GPD3"/>
<feature type="compositionally biased region" description="Basic residues" evidence="10">
    <location>
        <begin position="185"/>
        <end position="195"/>
    </location>
</feature>
<keyword evidence="3" id="KW-0677">Repeat</keyword>
<dbReference type="SMART" id="SM00249">
    <property type="entry name" value="PHD"/>
    <property type="match status" value="3"/>
</dbReference>
<comment type="subcellular location">
    <subcellularLocation>
        <location evidence="1">Nucleus</location>
    </subcellularLocation>
</comment>
<evidence type="ECO:0000256" key="3">
    <source>
        <dbReference type="ARBA" id="ARBA00022737"/>
    </source>
</evidence>
<dbReference type="KEGG" id="acan:ACA1_365820"/>
<dbReference type="SUPFAM" id="SSF57903">
    <property type="entry name" value="FYVE/PHD zinc finger"/>
    <property type="match status" value="2"/>
</dbReference>
<evidence type="ECO:0000256" key="6">
    <source>
        <dbReference type="ARBA" id="ARBA00023015"/>
    </source>
</evidence>
<feature type="compositionally biased region" description="Low complexity" evidence="10">
    <location>
        <begin position="22"/>
        <end position="34"/>
    </location>
</feature>
<dbReference type="Gene3D" id="3.30.40.10">
    <property type="entry name" value="Zinc/RING finger domain, C3HC4 (zinc finger)"/>
    <property type="match status" value="2"/>
</dbReference>
<organism evidence="13 14">
    <name type="scientific">Acanthamoeba castellanii (strain ATCC 30010 / Neff)</name>
    <dbReference type="NCBI Taxonomy" id="1257118"/>
    <lineage>
        <taxon>Eukaryota</taxon>
        <taxon>Amoebozoa</taxon>
        <taxon>Discosea</taxon>
        <taxon>Longamoebia</taxon>
        <taxon>Centramoebida</taxon>
        <taxon>Acanthamoebidae</taxon>
        <taxon>Acanthamoeba</taxon>
    </lineage>
</organism>
<accession>L8GPD3</accession>
<dbReference type="PROSITE" id="PS50089">
    <property type="entry name" value="ZF_RING_2"/>
    <property type="match status" value="1"/>
</dbReference>
<keyword evidence="8" id="KW-0539">Nucleus</keyword>
<feature type="domain" description="RING-type" evidence="12">
    <location>
        <begin position="334"/>
        <end position="383"/>
    </location>
</feature>
<evidence type="ECO:0000313" key="13">
    <source>
        <dbReference type="EMBL" id="ELR13991.1"/>
    </source>
</evidence>
<feature type="compositionally biased region" description="Basic residues" evidence="10">
    <location>
        <begin position="411"/>
        <end position="426"/>
    </location>
</feature>
<evidence type="ECO:0000256" key="9">
    <source>
        <dbReference type="PROSITE-ProRule" id="PRU00175"/>
    </source>
</evidence>
<dbReference type="EMBL" id="KB008073">
    <property type="protein sequence ID" value="ELR13991.1"/>
    <property type="molecule type" value="Genomic_DNA"/>
</dbReference>
<dbReference type="PROSITE" id="PS01359">
    <property type="entry name" value="ZF_PHD_1"/>
    <property type="match status" value="1"/>
</dbReference>
<evidence type="ECO:0000313" key="14">
    <source>
        <dbReference type="Proteomes" id="UP000011083"/>
    </source>
</evidence>
<evidence type="ECO:0000256" key="1">
    <source>
        <dbReference type="ARBA" id="ARBA00004123"/>
    </source>
</evidence>
<dbReference type="GO" id="GO:0008270">
    <property type="term" value="F:zinc ion binding"/>
    <property type="evidence" value="ECO:0007669"/>
    <property type="project" value="UniProtKB-KW"/>
</dbReference>
<keyword evidence="2" id="KW-0479">Metal-binding</keyword>